<organism evidence="1 2">
    <name type="scientific">Cohnella cholangitidis</name>
    <dbReference type="NCBI Taxonomy" id="2598458"/>
    <lineage>
        <taxon>Bacteria</taxon>
        <taxon>Bacillati</taxon>
        <taxon>Bacillota</taxon>
        <taxon>Bacilli</taxon>
        <taxon>Bacillales</taxon>
        <taxon>Paenibacillaceae</taxon>
        <taxon>Cohnella</taxon>
    </lineage>
</organism>
<evidence type="ECO:0000313" key="2">
    <source>
        <dbReference type="Proteomes" id="UP000515679"/>
    </source>
</evidence>
<dbReference type="AlphaFoldDB" id="A0A7G5C3R4"/>
<sequence length="215" mass="23841">MDEALVKKLRVPGGGRIAIVEPPEGFLASIGRTVDETKLNVGEQGTYDYVQLFATNAADVERLAPMAIRAVKTDGLLWMCYPKGSSKLKTDLNRDRGWSVVKESGWEGIALVSVNDVWSAMRFRPVEAVGKVRVTPAERKASNAEPATPMEMPEDLRQALDANAQASAFFDKLAPSHKKEYMRWIVEAKREETRVSRVRKAIEKLGGGLKRPSDK</sequence>
<keyword evidence="2" id="KW-1185">Reference proteome</keyword>
<dbReference type="Proteomes" id="UP000515679">
    <property type="component" value="Chromosome"/>
</dbReference>
<dbReference type="KEGG" id="cchl:FPL14_23760"/>
<reference evidence="1 2" key="1">
    <citation type="submission" date="2019-07" db="EMBL/GenBank/DDBJ databases">
        <authorList>
            <person name="Kim J.K."/>
            <person name="Cheong H.-M."/>
            <person name="Choi Y."/>
            <person name="Hwang K.J."/>
            <person name="Lee S."/>
            <person name="Choi C."/>
        </authorList>
    </citation>
    <scope>NUCLEOTIDE SEQUENCE [LARGE SCALE GENOMIC DNA]</scope>
    <source>
        <strain evidence="1 2">KS 22</strain>
    </source>
</reference>
<proteinExistence type="predicted"/>
<name>A0A7G5C3R4_9BACL</name>
<evidence type="ECO:0000313" key="1">
    <source>
        <dbReference type="EMBL" id="QMV43848.1"/>
    </source>
</evidence>
<dbReference type="Pfam" id="PF13376">
    <property type="entry name" value="OmdA"/>
    <property type="match status" value="1"/>
</dbReference>
<gene>
    <name evidence="1" type="ORF">FPL14_23760</name>
</gene>
<accession>A0A7G5C3R4</accession>
<protein>
    <submittedName>
        <fullName evidence="1">YdeI/OmpD-associated family protein</fullName>
    </submittedName>
</protein>
<dbReference type="EMBL" id="CP041969">
    <property type="protein sequence ID" value="QMV43848.1"/>
    <property type="molecule type" value="Genomic_DNA"/>
</dbReference>